<evidence type="ECO:0000313" key="1">
    <source>
        <dbReference type="EMBL" id="QQP12352.1"/>
    </source>
</evidence>
<reference evidence="1 2" key="1">
    <citation type="submission" date="2020-01" db="EMBL/GenBank/DDBJ databases">
        <authorList>
            <person name="Liu G."/>
            <person name="Liu B."/>
        </authorList>
    </citation>
    <scope>NUCLEOTIDE SEQUENCE [LARGE SCALE GENOMIC DNA]</scope>
    <source>
        <strain evidence="1 2">FJAT-51161</strain>
    </source>
</reference>
<sequence>MNRKPFLNAMISSIPKKYSFFTIAEDLLSLPAICKEKPNVTIDSLKEGYTESIRKMAIAASAYDKCISLIDNYELDDKVIFNNFKILLKENKCLIGTIHRDTSRYKNMTTFEEICEALSIFGDIDFNIFDSFIILENYFIDGQKRDVLNIFYKASI</sequence>
<keyword evidence="2" id="KW-1185">Reference proteome</keyword>
<accession>A0ABX7AS39</accession>
<dbReference type="Proteomes" id="UP000596049">
    <property type="component" value="Chromosome"/>
</dbReference>
<dbReference type="RefSeq" id="WP_143114875.1">
    <property type="nucleotide sequence ID" value="NZ_CP067341.1"/>
</dbReference>
<evidence type="ECO:0000313" key="2">
    <source>
        <dbReference type="Proteomes" id="UP000596049"/>
    </source>
</evidence>
<gene>
    <name evidence="1" type="ORF">FJQ98_25245</name>
</gene>
<proteinExistence type="predicted"/>
<organism evidence="1 2">
    <name type="scientific">Lysinibacillus agricola</name>
    <dbReference type="NCBI Taxonomy" id="2590012"/>
    <lineage>
        <taxon>Bacteria</taxon>
        <taxon>Bacillati</taxon>
        <taxon>Bacillota</taxon>
        <taxon>Bacilli</taxon>
        <taxon>Bacillales</taxon>
        <taxon>Bacillaceae</taxon>
        <taxon>Lysinibacillus</taxon>
    </lineage>
</organism>
<name>A0ABX7AS39_9BACI</name>
<dbReference type="EMBL" id="CP067341">
    <property type="protein sequence ID" value="QQP12352.1"/>
    <property type="molecule type" value="Genomic_DNA"/>
</dbReference>
<protein>
    <submittedName>
        <fullName evidence="1">Uncharacterized protein</fullName>
    </submittedName>
</protein>